<evidence type="ECO:0000256" key="1">
    <source>
        <dbReference type="ARBA" id="ARBA00010641"/>
    </source>
</evidence>
<dbReference type="Proteomes" id="UP001165302">
    <property type="component" value="Unassembled WGS sequence"/>
</dbReference>
<evidence type="ECO:0000313" key="7">
    <source>
        <dbReference type="EMBL" id="MCA5003638.1"/>
    </source>
</evidence>
<dbReference type="Gene3D" id="1.10.1740.10">
    <property type="match status" value="1"/>
</dbReference>
<evidence type="ECO:0000256" key="3">
    <source>
        <dbReference type="ARBA" id="ARBA00023082"/>
    </source>
</evidence>
<dbReference type="SUPFAM" id="SSF88946">
    <property type="entry name" value="Sigma2 domain of RNA polymerase sigma factors"/>
    <property type="match status" value="1"/>
</dbReference>
<evidence type="ECO:0000259" key="6">
    <source>
        <dbReference type="Pfam" id="PF04542"/>
    </source>
</evidence>
<proteinExistence type="inferred from homology"/>
<dbReference type="InterPro" id="IPR039425">
    <property type="entry name" value="RNA_pol_sigma-70-like"/>
</dbReference>
<dbReference type="InterPro" id="IPR014284">
    <property type="entry name" value="RNA_pol_sigma-70_dom"/>
</dbReference>
<feature type="domain" description="HTH luxR-type" evidence="5">
    <location>
        <begin position="134"/>
        <end position="171"/>
    </location>
</feature>
<dbReference type="InterPro" id="IPR007627">
    <property type="entry name" value="RNA_pol_sigma70_r2"/>
</dbReference>
<evidence type="ECO:0000313" key="8">
    <source>
        <dbReference type="Proteomes" id="UP001165302"/>
    </source>
</evidence>
<dbReference type="InterPro" id="IPR013325">
    <property type="entry name" value="RNA_pol_sigma_r2"/>
</dbReference>
<protein>
    <submittedName>
        <fullName evidence="7">Sigma-70 family RNA polymerase sigma factor</fullName>
    </submittedName>
</protein>
<evidence type="ECO:0000256" key="4">
    <source>
        <dbReference type="ARBA" id="ARBA00023163"/>
    </source>
</evidence>
<sequence length="189" mass="22241">MEGINQHIFLKLLSKKDNQAYKLMYSQYFVALKNVSLNYVKDTDVAYDIVQDVFMSILESNKKFESIDQVKYFLFASLKNKCISHLRKVNVRNKAEEPLKIHFEILENYWEEVFEEDIYSQLAAAIHTLPPQCKLVMQYTLEGLKISEIAQKMQISTDTVKEHKSNGKKKLLKWFKDAEMLALIYFLLI</sequence>
<dbReference type="InterPro" id="IPR000792">
    <property type="entry name" value="Tscrpt_reg_LuxR_C"/>
</dbReference>
<feature type="domain" description="RNA polymerase sigma-70 region 2" evidence="6">
    <location>
        <begin position="24"/>
        <end position="88"/>
    </location>
</feature>
<dbReference type="PANTHER" id="PTHR43133">
    <property type="entry name" value="RNA POLYMERASE ECF-TYPE SIGMA FACTO"/>
    <property type="match status" value="1"/>
</dbReference>
<evidence type="ECO:0000256" key="2">
    <source>
        <dbReference type="ARBA" id="ARBA00023015"/>
    </source>
</evidence>
<name>A0ABS7Z0E6_9SPHI</name>
<evidence type="ECO:0000259" key="5">
    <source>
        <dbReference type="Pfam" id="PF00196"/>
    </source>
</evidence>
<dbReference type="InterPro" id="IPR036388">
    <property type="entry name" value="WH-like_DNA-bd_sf"/>
</dbReference>
<dbReference type="Pfam" id="PF04542">
    <property type="entry name" value="Sigma70_r2"/>
    <property type="match status" value="1"/>
</dbReference>
<gene>
    <name evidence="7" type="ORF">IPZ78_00580</name>
</gene>
<accession>A0ABS7Z0E6</accession>
<dbReference type="NCBIfam" id="TIGR02937">
    <property type="entry name" value="sigma70-ECF"/>
    <property type="match status" value="1"/>
</dbReference>
<dbReference type="Gene3D" id="1.10.10.10">
    <property type="entry name" value="Winged helix-like DNA-binding domain superfamily/Winged helix DNA-binding domain"/>
    <property type="match status" value="1"/>
</dbReference>
<keyword evidence="3" id="KW-0731">Sigma factor</keyword>
<organism evidence="7 8">
    <name type="scientific">Sphingobacterium bovistauri</name>
    <dbReference type="NCBI Taxonomy" id="2781959"/>
    <lineage>
        <taxon>Bacteria</taxon>
        <taxon>Pseudomonadati</taxon>
        <taxon>Bacteroidota</taxon>
        <taxon>Sphingobacteriia</taxon>
        <taxon>Sphingobacteriales</taxon>
        <taxon>Sphingobacteriaceae</taxon>
        <taxon>Sphingobacterium</taxon>
    </lineage>
</organism>
<comment type="caution">
    <text evidence="7">The sequence shown here is derived from an EMBL/GenBank/DDBJ whole genome shotgun (WGS) entry which is preliminary data.</text>
</comment>
<comment type="similarity">
    <text evidence="1">Belongs to the sigma-70 factor family. ECF subfamily.</text>
</comment>
<dbReference type="InterPro" id="IPR013324">
    <property type="entry name" value="RNA_pol_sigma_r3/r4-like"/>
</dbReference>
<reference evidence="7" key="1">
    <citation type="submission" date="2020-10" db="EMBL/GenBank/DDBJ databases">
        <authorList>
            <person name="Lu T."/>
            <person name="Wang Q."/>
            <person name="Han X."/>
        </authorList>
    </citation>
    <scope>NUCLEOTIDE SEQUENCE</scope>
    <source>
        <strain evidence="7">WQ 366</strain>
    </source>
</reference>
<dbReference type="PANTHER" id="PTHR43133:SF46">
    <property type="entry name" value="RNA POLYMERASE SIGMA-70 FACTOR ECF SUBFAMILY"/>
    <property type="match status" value="1"/>
</dbReference>
<dbReference type="Pfam" id="PF00196">
    <property type="entry name" value="GerE"/>
    <property type="match status" value="1"/>
</dbReference>
<keyword evidence="8" id="KW-1185">Reference proteome</keyword>
<dbReference type="SUPFAM" id="SSF88659">
    <property type="entry name" value="Sigma3 and sigma4 domains of RNA polymerase sigma factors"/>
    <property type="match status" value="1"/>
</dbReference>
<keyword evidence="2" id="KW-0805">Transcription regulation</keyword>
<keyword evidence="4" id="KW-0804">Transcription</keyword>
<dbReference type="RefSeq" id="WP_225550974.1">
    <property type="nucleotide sequence ID" value="NZ_JADEYP010000001.1"/>
</dbReference>
<dbReference type="EMBL" id="JADEYP010000001">
    <property type="protein sequence ID" value="MCA5003638.1"/>
    <property type="molecule type" value="Genomic_DNA"/>
</dbReference>